<evidence type="ECO:0000313" key="2">
    <source>
        <dbReference type="Proteomes" id="UP000236594"/>
    </source>
</evidence>
<dbReference type="RefSeq" id="WP_109709644.1">
    <property type="nucleotide sequence ID" value="NZ_PPED02000001.1"/>
</dbReference>
<name>A0A316XEI5_9FLAO</name>
<accession>A0A316XEI5</accession>
<protein>
    <submittedName>
        <fullName evidence="1">Nuclear transport factor 2 family protein</fullName>
    </submittedName>
</protein>
<dbReference type="Proteomes" id="UP000236594">
    <property type="component" value="Unassembled WGS sequence"/>
</dbReference>
<dbReference type="InterPro" id="IPR032710">
    <property type="entry name" value="NTF2-like_dom_sf"/>
</dbReference>
<dbReference type="Gene3D" id="3.10.450.50">
    <property type="match status" value="1"/>
</dbReference>
<dbReference type="OrthoDB" id="795653at2"/>
<comment type="caution">
    <text evidence="1">The sequence shown here is derived from an EMBL/GenBank/DDBJ whole genome shotgun (WGS) entry which is preliminary data.</text>
</comment>
<sequence length="111" mass="12996">MDNTTQNVAELFIQYLNEENFDQAEKCLDSDFKFTGVLGHRESAATYIDDMKKMKFKYEVLKTFISGEDICMWYHIDMGKKTLLASGWYHIIEGKIHSFKVLFDPRPLLSD</sequence>
<dbReference type="SUPFAM" id="SSF54427">
    <property type="entry name" value="NTF2-like"/>
    <property type="match status" value="1"/>
</dbReference>
<gene>
    <name evidence="1" type="ORF">C1631_000255</name>
</gene>
<evidence type="ECO:0000313" key="1">
    <source>
        <dbReference type="EMBL" id="PWN71096.1"/>
    </source>
</evidence>
<organism evidence="1 2">
    <name type="scientific">Chryseobacterium phosphatilyticum</name>
    <dbReference type="NCBI Taxonomy" id="475075"/>
    <lineage>
        <taxon>Bacteria</taxon>
        <taxon>Pseudomonadati</taxon>
        <taxon>Bacteroidota</taxon>
        <taxon>Flavobacteriia</taxon>
        <taxon>Flavobacteriales</taxon>
        <taxon>Weeksellaceae</taxon>
        <taxon>Chryseobacterium group</taxon>
        <taxon>Chryseobacterium</taxon>
    </lineage>
</organism>
<proteinExistence type="predicted"/>
<dbReference type="AlphaFoldDB" id="A0A316XEI5"/>
<dbReference type="EMBL" id="PPED02000001">
    <property type="protein sequence ID" value="PWN71096.1"/>
    <property type="molecule type" value="Genomic_DNA"/>
</dbReference>
<reference evidence="1 2" key="1">
    <citation type="submission" date="2018-04" db="EMBL/GenBank/DDBJ databases">
        <title>Draft Genome Sequence of Phosphate-Solubilizing Chryseobacterium sp. ISE14 that is a Biocontrol and Plant Growth-Promoting Rhizobacterium Isolated from Cucumber.</title>
        <authorList>
            <person name="Jeong J.-J."/>
            <person name="Sang M.K."/>
            <person name="Choi I.-G."/>
            <person name="Kim K.D."/>
        </authorList>
    </citation>
    <scope>NUCLEOTIDE SEQUENCE [LARGE SCALE GENOMIC DNA]</scope>
    <source>
        <strain evidence="1 2">ISE14</strain>
    </source>
</reference>
<keyword evidence="2" id="KW-1185">Reference proteome</keyword>